<name>A0A5B8XB11_ASF</name>
<organism evidence="1 2">
    <name type="scientific">African swine fever virus</name>
    <name type="common">ASFV</name>
    <dbReference type="NCBI Taxonomy" id="10497"/>
    <lineage>
        <taxon>Viruses</taxon>
        <taxon>Varidnaviria</taxon>
        <taxon>Bamfordvirae</taxon>
        <taxon>Nucleocytoviricota</taxon>
        <taxon>Pokkesviricetes</taxon>
        <taxon>Asfuvirales</taxon>
        <taxon>Asfarviridae</taxon>
        <taxon>Asfivirus</taxon>
        <taxon>Asfivirus haemorrhagiae</taxon>
    </lineage>
</organism>
<organismHost>
    <name type="scientific">Ornithodoros moubata</name>
    <name type="common">Soft tick</name>
    <name type="synonym">Argasid tick</name>
    <dbReference type="NCBI Taxonomy" id="6938"/>
</organismHost>
<evidence type="ECO:0000313" key="2">
    <source>
        <dbReference type="Proteomes" id="UP000321214"/>
    </source>
</evidence>
<dbReference type="Proteomes" id="UP000321214">
    <property type="component" value="Segment"/>
</dbReference>
<evidence type="ECO:0000313" key="1">
    <source>
        <dbReference type="EMBL" id="QED21772.1"/>
    </source>
</evidence>
<organismHost>
    <name type="scientific">Sus scrofa</name>
    <name type="common">Pig</name>
    <dbReference type="NCBI Taxonomy" id="9823"/>
</organismHost>
<organismHost>
    <name type="scientific">Phacochoerus aethiopicus</name>
    <name type="common">Warthog</name>
    <dbReference type="NCBI Taxonomy" id="85517"/>
</organismHost>
<organismHost>
    <name type="scientific">Phacochoerus africanus</name>
    <name type="common">Warthog</name>
    <dbReference type="NCBI Taxonomy" id="41426"/>
</organismHost>
<sequence>MIDSIHLLLTKSSKSYQDLYVFFQMEIEDQQ</sequence>
<protein>
    <submittedName>
        <fullName evidence="1">Uncharacterized protein</fullName>
    </submittedName>
</protein>
<organismHost>
    <name type="scientific">Potamochoerus larvatus</name>
    <name type="common">Bushpig</name>
    <dbReference type="NCBI Taxonomy" id="273792"/>
</organismHost>
<organismHost>
    <name type="scientific">Ornithodoros</name>
    <name type="common">relapsing fever ticks</name>
    <dbReference type="NCBI Taxonomy" id="6937"/>
</organismHost>
<proteinExistence type="predicted"/>
<accession>A0A5B8XB11</accession>
<dbReference type="EMBL" id="MN194591">
    <property type="protein sequence ID" value="QED21772.1"/>
    <property type="molecule type" value="Genomic_DNA"/>
</dbReference>
<gene>
    <name evidence="1" type="ORF">ASFV_Kyiv_2016_131_00236</name>
</gene>
<reference evidence="2" key="1">
    <citation type="submission" date="2019-07" db="EMBL/GenBank/DDBJ databases">
        <title>Complete genome sequence of virulent African swine fever virus isolated from a domestic pig in Ukraine.</title>
        <authorList>
            <person name="Kovalenko G."/>
            <person name="Ducluzeau A.-L."/>
            <person name="Ishchenko L."/>
            <person name="Sushko M."/>
            <person name="Sapachova M."/>
            <person name="Rudova N."/>
            <person name="Solodiankin O."/>
            <person name="Gerilovych A."/>
            <person name="Dagdag R."/>
            <person name="Redlinger M."/>
            <person name="Bezymennyi M."/>
            <person name="Frant M."/>
            <person name="Lange C.E."/>
            <person name="Dubchak I."/>
            <person name="Mezhenskyii A."/>
            <person name="Nychyk S."/>
            <person name="Bortz E."/>
            <person name="Drown D.M."/>
        </authorList>
    </citation>
    <scope>NUCLEOTIDE SEQUENCE [LARGE SCALE GENOMIC DNA]</scope>
</reference>